<accession>A0A813HXB5</accession>
<evidence type="ECO:0000256" key="1">
    <source>
        <dbReference type="SAM" id="MobiDB-lite"/>
    </source>
</evidence>
<proteinExistence type="predicted"/>
<organism evidence="2 3">
    <name type="scientific">Polarella glacialis</name>
    <name type="common">Dinoflagellate</name>
    <dbReference type="NCBI Taxonomy" id="89957"/>
    <lineage>
        <taxon>Eukaryota</taxon>
        <taxon>Sar</taxon>
        <taxon>Alveolata</taxon>
        <taxon>Dinophyceae</taxon>
        <taxon>Suessiales</taxon>
        <taxon>Suessiaceae</taxon>
        <taxon>Polarella</taxon>
    </lineage>
</organism>
<feature type="region of interest" description="Disordered" evidence="1">
    <location>
        <begin position="212"/>
        <end position="263"/>
    </location>
</feature>
<dbReference type="AlphaFoldDB" id="A0A813HXB5"/>
<feature type="region of interest" description="Disordered" evidence="1">
    <location>
        <begin position="273"/>
        <end position="292"/>
    </location>
</feature>
<sequence length="354" mass="39889">MFSTLANWPNRDPSLMRLGACARSEGPRHTVLVLFAEFPQLLPVGFQQQLRYLEKLMTKVDLKVPWERQLKQLDLVVPIGDLEAPESPLPIRDAIGSVMGEALEALEALVDKVQSQPQLLQKRELWKRQGMFFENMHKYKAIPGDAELLSRAKTAADRLRSLPNIFSDQLKGVKLALGVAKELEDWSKVAEKKLIKPVVVVEPVPVEGHPELNMVGAVETGEREKVKKDKKDKDKDGKDGKDKKSKKERKFEKKQKKADKKLAKSLAKIEKAASQAELMAKESREESDKAAKICAELDAEEAEAEFEERNAAAARRSETVVERKRDREGEGRGDSPRRKRARSSSSEDEESSED</sequence>
<keyword evidence="3" id="KW-1185">Reference proteome</keyword>
<feature type="compositionally biased region" description="Basic and acidic residues" evidence="1">
    <location>
        <begin position="220"/>
        <end position="242"/>
    </location>
</feature>
<feature type="compositionally biased region" description="Basic residues" evidence="1">
    <location>
        <begin position="243"/>
        <end position="259"/>
    </location>
</feature>
<comment type="caution">
    <text evidence="2">The sequence shown here is derived from an EMBL/GenBank/DDBJ whole genome shotgun (WGS) entry which is preliminary data.</text>
</comment>
<reference evidence="2" key="1">
    <citation type="submission" date="2021-02" db="EMBL/GenBank/DDBJ databases">
        <authorList>
            <person name="Dougan E. K."/>
            <person name="Rhodes N."/>
            <person name="Thang M."/>
            <person name="Chan C."/>
        </authorList>
    </citation>
    <scope>NUCLEOTIDE SEQUENCE</scope>
</reference>
<dbReference type="EMBL" id="CAJNNV010033155">
    <property type="protein sequence ID" value="CAE8642382.1"/>
    <property type="molecule type" value="Genomic_DNA"/>
</dbReference>
<name>A0A813HXB5_POLGL</name>
<dbReference type="OrthoDB" id="2017893at2759"/>
<gene>
    <name evidence="2" type="ORF">PGLA1383_LOCUS56884</name>
</gene>
<evidence type="ECO:0000313" key="2">
    <source>
        <dbReference type="EMBL" id="CAE8642382.1"/>
    </source>
</evidence>
<evidence type="ECO:0000313" key="3">
    <source>
        <dbReference type="Proteomes" id="UP000654075"/>
    </source>
</evidence>
<protein>
    <submittedName>
        <fullName evidence="2">Uncharacterized protein</fullName>
    </submittedName>
</protein>
<feature type="compositionally biased region" description="Basic and acidic residues" evidence="1">
    <location>
        <begin position="279"/>
        <end position="291"/>
    </location>
</feature>
<dbReference type="Proteomes" id="UP000654075">
    <property type="component" value="Unassembled WGS sequence"/>
</dbReference>
<feature type="region of interest" description="Disordered" evidence="1">
    <location>
        <begin position="305"/>
        <end position="354"/>
    </location>
</feature>
<feature type="compositionally biased region" description="Basic and acidic residues" evidence="1">
    <location>
        <begin position="307"/>
        <end position="336"/>
    </location>
</feature>